<reference evidence="2" key="1">
    <citation type="submission" date="2021-04" db="EMBL/GenBank/DDBJ databases">
        <authorList>
            <person name="Tunstrom K."/>
        </authorList>
    </citation>
    <scope>NUCLEOTIDE SEQUENCE</scope>
</reference>
<proteinExistence type="predicted"/>
<dbReference type="OrthoDB" id="4843387at2759"/>
<dbReference type="GO" id="GO:0003677">
    <property type="term" value="F:DNA binding"/>
    <property type="evidence" value="ECO:0007669"/>
    <property type="project" value="InterPro"/>
</dbReference>
<feature type="domain" description="Transposase Tc1-like" evidence="1">
    <location>
        <begin position="73"/>
        <end position="141"/>
    </location>
</feature>
<evidence type="ECO:0000259" key="1">
    <source>
        <dbReference type="Pfam" id="PF01498"/>
    </source>
</evidence>
<dbReference type="AlphaFoldDB" id="A0A8S3W021"/>
<keyword evidence="3" id="KW-1185">Reference proteome</keyword>
<protein>
    <submittedName>
        <fullName evidence="2">(apollo) hypothetical protein</fullName>
    </submittedName>
</protein>
<accession>A0A8S3W021</accession>
<dbReference type="GO" id="GO:0006313">
    <property type="term" value="P:DNA transposition"/>
    <property type="evidence" value="ECO:0007669"/>
    <property type="project" value="InterPro"/>
</dbReference>
<dbReference type="InterPro" id="IPR002492">
    <property type="entry name" value="Transposase_Tc1-like"/>
</dbReference>
<gene>
    <name evidence="2" type="ORF">PAPOLLO_LOCUS487</name>
</gene>
<dbReference type="GO" id="GO:0015074">
    <property type="term" value="P:DNA integration"/>
    <property type="evidence" value="ECO:0007669"/>
    <property type="project" value="InterPro"/>
</dbReference>
<organism evidence="2 3">
    <name type="scientific">Parnassius apollo</name>
    <name type="common">Apollo butterfly</name>
    <name type="synonym">Papilio apollo</name>
    <dbReference type="NCBI Taxonomy" id="110799"/>
    <lineage>
        <taxon>Eukaryota</taxon>
        <taxon>Metazoa</taxon>
        <taxon>Ecdysozoa</taxon>
        <taxon>Arthropoda</taxon>
        <taxon>Hexapoda</taxon>
        <taxon>Insecta</taxon>
        <taxon>Pterygota</taxon>
        <taxon>Neoptera</taxon>
        <taxon>Endopterygota</taxon>
        <taxon>Lepidoptera</taxon>
        <taxon>Glossata</taxon>
        <taxon>Ditrysia</taxon>
        <taxon>Papilionoidea</taxon>
        <taxon>Papilionidae</taxon>
        <taxon>Parnassiinae</taxon>
        <taxon>Parnassini</taxon>
        <taxon>Parnassius</taxon>
        <taxon>Parnassius</taxon>
    </lineage>
</organism>
<dbReference type="Proteomes" id="UP000691718">
    <property type="component" value="Unassembled WGS sequence"/>
</dbReference>
<dbReference type="Pfam" id="PF01498">
    <property type="entry name" value="HTH_Tnp_Tc3_2"/>
    <property type="match status" value="1"/>
</dbReference>
<comment type="caution">
    <text evidence="2">The sequence shown here is derived from an EMBL/GenBank/DDBJ whole genome shotgun (WGS) entry which is preliminary data.</text>
</comment>
<name>A0A8S3W021_PARAO</name>
<evidence type="ECO:0000313" key="3">
    <source>
        <dbReference type="Proteomes" id="UP000691718"/>
    </source>
</evidence>
<sequence length="160" mass="19144">MGKKGDLSPRIKTEVKALVNAKIFSNREISRILKVSEARVRRINNKIESGEEMSPKRKNICGRKPIFTPRTERCLKKICLENRFASTKLIKSQFQDSNVNFCERTVRRKDLDFRTCRPARKPKLTVTMKAKRLKWAKQWRDKDEDFWRSVNWYNMIFYNI</sequence>
<evidence type="ECO:0000313" key="2">
    <source>
        <dbReference type="EMBL" id="CAG4932009.1"/>
    </source>
</evidence>
<dbReference type="EMBL" id="CAJQZP010000008">
    <property type="protein sequence ID" value="CAG4932009.1"/>
    <property type="molecule type" value="Genomic_DNA"/>
</dbReference>